<proteinExistence type="predicted"/>
<sequence length="301" mass="33903">MAIGIDPTVDYVFKLLLGSPEHPAITLHFLNAILGDEIQITEVEILNPILGKDDDIDKLSILDVAARDSSGRLYDIEMQTTLPAGLSQRLAYYTASLYVGQISEGDDYTLLHPAISICVLDAILFRQSSLIHSDFRLRSRDGSLKLTDGLQIHLLELPKYTVPSDNRVITDPVDAWCHFFCRAETMSAQEIERRFQSPAFSEAAEVLEMIQRTPQQRSQYELRLKAQRDERARMQYAVEQARQEGKAEGKAEGEAVGEARGRIAILYELLDQGQTSVEKLSLDQLATLEKDLQRQLRDRGV</sequence>
<reference evidence="1 2" key="1">
    <citation type="submission" date="2019-03" db="EMBL/GenBank/DDBJ databases">
        <title>Deep-cultivation of Planctomycetes and their phenomic and genomic characterization uncovers novel biology.</title>
        <authorList>
            <person name="Wiegand S."/>
            <person name="Jogler M."/>
            <person name="Boedeker C."/>
            <person name="Pinto D."/>
            <person name="Vollmers J."/>
            <person name="Rivas-Marin E."/>
            <person name="Kohn T."/>
            <person name="Peeters S.H."/>
            <person name="Heuer A."/>
            <person name="Rast P."/>
            <person name="Oberbeckmann S."/>
            <person name="Bunk B."/>
            <person name="Jeske O."/>
            <person name="Meyerdierks A."/>
            <person name="Storesund J.E."/>
            <person name="Kallscheuer N."/>
            <person name="Luecker S."/>
            <person name="Lage O.M."/>
            <person name="Pohl T."/>
            <person name="Merkel B.J."/>
            <person name="Hornburger P."/>
            <person name="Mueller R.-W."/>
            <person name="Bruemmer F."/>
            <person name="Labrenz M."/>
            <person name="Spormann A.M."/>
            <person name="Op den Camp H."/>
            <person name="Overmann J."/>
            <person name="Amann R."/>
            <person name="Jetten M.S.M."/>
            <person name="Mascher T."/>
            <person name="Medema M.H."/>
            <person name="Devos D.P."/>
            <person name="Kaster A.-K."/>
            <person name="Ovreas L."/>
            <person name="Rohde M."/>
            <person name="Galperin M.Y."/>
            <person name="Jogler C."/>
        </authorList>
    </citation>
    <scope>NUCLEOTIDE SEQUENCE [LARGE SCALE GENOMIC DNA]</scope>
    <source>
        <strain evidence="1 2">Enr13</strain>
    </source>
</reference>
<dbReference type="PANTHER" id="PTHR41317">
    <property type="entry name" value="PD-(D_E)XK NUCLEASE FAMILY TRANSPOSASE"/>
    <property type="match status" value="1"/>
</dbReference>
<gene>
    <name evidence="1" type="ORF">Enr13x_34460</name>
</gene>
<accession>A0A518HRV6</accession>
<protein>
    <submittedName>
        <fullName evidence="1">PD-(D/E)XK nuclease family transposase</fullName>
    </submittedName>
</protein>
<dbReference type="OrthoDB" id="244678at2"/>
<dbReference type="InterPro" id="IPR010106">
    <property type="entry name" value="RpnA"/>
</dbReference>
<keyword evidence="2" id="KW-1185">Reference proteome</keyword>
<organism evidence="1 2">
    <name type="scientific">Stieleria neptunia</name>
    <dbReference type="NCBI Taxonomy" id="2527979"/>
    <lineage>
        <taxon>Bacteria</taxon>
        <taxon>Pseudomonadati</taxon>
        <taxon>Planctomycetota</taxon>
        <taxon>Planctomycetia</taxon>
        <taxon>Pirellulales</taxon>
        <taxon>Pirellulaceae</taxon>
        <taxon>Stieleria</taxon>
    </lineage>
</organism>
<dbReference type="EMBL" id="CP037423">
    <property type="protein sequence ID" value="QDV43589.1"/>
    <property type="molecule type" value="Genomic_DNA"/>
</dbReference>
<dbReference type="AlphaFoldDB" id="A0A518HRV6"/>
<dbReference type="KEGG" id="snep:Enr13x_34460"/>
<dbReference type="RefSeq" id="WP_145387824.1">
    <property type="nucleotide sequence ID" value="NZ_CP037423.1"/>
</dbReference>
<dbReference type="Pfam" id="PF12784">
    <property type="entry name" value="PDDEXK_2"/>
    <property type="match status" value="1"/>
</dbReference>
<dbReference type="NCBIfam" id="TIGR01784">
    <property type="entry name" value="T_den_put_tspse"/>
    <property type="match status" value="1"/>
</dbReference>
<evidence type="ECO:0000313" key="1">
    <source>
        <dbReference type="EMBL" id="QDV43589.1"/>
    </source>
</evidence>
<dbReference type="PANTHER" id="PTHR41317:SF1">
    <property type="entry name" value="PD-(D_E)XK NUCLEASE FAMILY TRANSPOSASE"/>
    <property type="match status" value="1"/>
</dbReference>
<dbReference type="Proteomes" id="UP000319004">
    <property type="component" value="Chromosome"/>
</dbReference>
<evidence type="ECO:0000313" key="2">
    <source>
        <dbReference type="Proteomes" id="UP000319004"/>
    </source>
</evidence>
<name>A0A518HRV6_9BACT</name>